<dbReference type="EC" id="2.7.3.9" evidence="6 17"/>
<dbReference type="AlphaFoldDB" id="Q8EVL8"/>
<evidence type="ECO:0000256" key="3">
    <source>
        <dbReference type="ARBA" id="ARBA00002728"/>
    </source>
</evidence>
<dbReference type="GO" id="GO:0009401">
    <property type="term" value="P:phosphoenolpyruvate-dependent sugar phosphotransferase system"/>
    <property type="evidence" value="ECO:0007669"/>
    <property type="project" value="UniProtKB-KW"/>
</dbReference>
<keyword evidence="11 17" id="KW-0808">Transferase</keyword>
<evidence type="ECO:0000259" key="21">
    <source>
        <dbReference type="Pfam" id="PF00391"/>
    </source>
</evidence>
<feature type="binding site" evidence="19">
    <location>
        <position position="333"/>
    </location>
    <ligand>
        <name>phosphoenolpyruvate</name>
        <dbReference type="ChEBI" id="CHEBI:58702"/>
    </ligand>
</feature>
<evidence type="ECO:0000256" key="5">
    <source>
        <dbReference type="ARBA" id="ARBA00007837"/>
    </source>
</evidence>
<keyword evidence="15 17" id="KW-0460">Magnesium</keyword>
<dbReference type="SUPFAM" id="SSF51621">
    <property type="entry name" value="Phosphoenolpyruvate/pyruvate domain"/>
    <property type="match status" value="1"/>
</dbReference>
<keyword evidence="14 17" id="KW-0418">Kinase</keyword>
<evidence type="ECO:0000256" key="7">
    <source>
        <dbReference type="ARBA" id="ARBA00016544"/>
    </source>
</evidence>
<dbReference type="InterPro" id="IPR008279">
    <property type="entry name" value="PEP-util_enz_mobile_dom"/>
</dbReference>
<dbReference type="Pfam" id="PF00391">
    <property type="entry name" value="PEP-utilizers"/>
    <property type="match status" value="1"/>
</dbReference>
<evidence type="ECO:0000256" key="19">
    <source>
        <dbReference type="PIRSR" id="PIRSR000732-2"/>
    </source>
</evidence>
<reference evidence="24 25" key="1">
    <citation type="journal article" date="2002" name="Nucleic Acids Res.">
        <title>The complete genomic sequence of Mycoplasma penetrans, an intracellular bacterial pathogen in humans.</title>
        <authorList>
            <person name="Sasaki Y."/>
            <person name="Ishikawa J."/>
            <person name="Yamashita A."/>
            <person name="Oshima K."/>
            <person name="Kenri T."/>
            <person name="Furuya K."/>
            <person name="Yoshino C."/>
            <person name="Horino A."/>
            <person name="Shiba T."/>
            <person name="Sasaki T."/>
            <person name="Hattori M."/>
        </authorList>
    </citation>
    <scope>NUCLEOTIDE SEQUENCE [LARGE SCALE GENOMIC DNA]</scope>
    <source>
        <strain evidence="24 25">HF-2</strain>
    </source>
</reference>
<name>Q8EVL8_MALP2</name>
<dbReference type="GO" id="GO:0008965">
    <property type="term" value="F:phosphoenolpyruvate-protein phosphotransferase activity"/>
    <property type="evidence" value="ECO:0007669"/>
    <property type="project" value="UniProtKB-EC"/>
</dbReference>
<dbReference type="PANTHER" id="PTHR46244">
    <property type="entry name" value="PHOSPHOENOLPYRUVATE-PROTEIN PHOSPHOTRANSFERASE"/>
    <property type="match status" value="1"/>
</dbReference>
<dbReference type="STRING" id="272633.gene:10731662"/>
<dbReference type="InterPro" id="IPR008731">
    <property type="entry name" value="PTS_EIN"/>
</dbReference>
<evidence type="ECO:0000313" key="24">
    <source>
        <dbReference type="EMBL" id="BAC44335.1"/>
    </source>
</evidence>
<dbReference type="PROSITE" id="PS00370">
    <property type="entry name" value="PEP_ENZYMES_PHOS_SITE"/>
    <property type="match status" value="1"/>
</dbReference>
<dbReference type="PANTHER" id="PTHR46244:SF3">
    <property type="entry name" value="PHOSPHOENOLPYRUVATE-PROTEIN PHOSPHOTRANSFERASE"/>
    <property type="match status" value="1"/>
</dbReference>
<protein>
    <recommendedName>
        <fullName evidence="7 17">Phosphoenolpyruvate-protein phosphotransferase</fullName>
        <ecNumber evidence="6 17">2.7.3.9</ecNumber>
    </recommendedName>
    <alternativeName>
        <fullName evidence="16 17">Phosphotransferase system, enzyme I</fullName>
    </alternativeName>
</protein>
<dbReference type="Gene3D" id="1.10.274.10">
    <property type="entry name" value="PtsI, HPr-binding domain"/>
    <property type="match status" value="1"/>
</dbReference>
<dbReference type="InterPro" id="IPR000121">
    <property type="entry name" value="PEP_util_C"/>
</dbReference>
<dbReference type="EMBL" id="BA000026">
    <property type="protein sequence ID" value="BAC44335.1"/>
    <property type="molecule type" value="Genomic_DNA"/>
</dbReference>
<evidence type="ECO:0000259" key="22">
    <source>
        <dbReference type="Pfam" id="PF02896"/>
    </source>
</evidence>
<feature type="binding site" evidence="20">
    <location>
        <position position="456"/>
    </location>
    <ligand>
        <name>Mg(2+)</name>
        <dbReference type="ChEBI" id="CHEBI:18420"/>
    </ligand>
</feature>
<dbReference type="PRINTS" id="PR01736">
    <property type="entry name" value="PHPHTRNFRASE"/>
</dbReference>
<dbReference type="Pfam" id="PF05524">
    <property type="entry name" value="PEP-utilisers_N"/>
    <property type="match status" value="1"/>
</dbReference>
<accession>Q8EVL8</accession>
<comment type="subcellular location">
    <subcellularLocation>
        <location evidence="4 17">Cytoplasm</location>
    </subcellularLocation>
</comment>
<dbReference type="GO" id="GO:0005737">
    <property type="term" value="C:cytoplasm"/>
    <property type="evidence" value="ECO:0007669"/>
    <property type="project" value="UniProtKB-SubCell"/>
</dbReference>
<evidence type="ECO:0000256" key="6">
    <source>
        <dbReference type="ARBA" id="ARBA00012232"/>
    </source>
</evidence>
<feature type="active site" description="Tele-phosphohistidine intermediate" evidence="18">
    <location>
        <position position="192"/>
    </location>
</feature>
<dbReference type="InterPro" id="IPR050499">
    <property type="entry name" value="PEP-utilizing_PTS_enzyme"/>
</dbReference>
<evidence type="ECO:0000256" key="18">
    <source>
        <dbReference type="PIRSR" id="PIRSR000732-1"/>
    </source>
</evidence>
<evidence type="ECO:0000256" key="4">
    <source>
        <dbReference type="ARBA" id="ARBA00004496"/>
    </source>
</evidence>
<dbReference type="InterPro" id="IPR036637">
    <property type="entry name" value="Phosphohistidine_dom_sf"/>
</dbReference>
<keyword evidence="25" id="KW-1185">Reference proteome</keyword>
<feature type="domain" description="Phosphotransferase system enzyme I N-terminal" evidence="23">
    <location>
        <begin position="8"/>
        <end position="129"/>
    </location>
</feature>
<evidence type="ECO:0000256" key="8">
    <source>
        <dbReference type="ARBA" id="ARBA00022448"/>
    </source>
</evidence>
<keyword evidence="12 17" id="KW-0598">Phosphotransferase system</keyword>
<feature type="binding site" evidence="19">
    <location>
        <position position="466"/>
    </location>
    <ligand>
        <name>phosphoenolpyruvate</name>
        <dbReference type="ChEBI" id="CHEBI:58702"/>
    </ligand>
</feature>
<feature type="active site" description="Proton donor" evidence="18">
    <location>
        <position position="503"/>
    </location>
</feature>
<proteinExistence type="inferred from homology"/>
<comment type="catalytic activity">
    <reaction evidence="1 17">
        <text>L-histidyl-[protein] + phosphoenolpyruvate = N(pros)-phospho-L-histidyl-[protein] + pyruvate</text>
        <dbReference type="Rhea" id="RHEA:23880"/>
        <dbReference type="Rhea" id="RHEA-COMP:9745"/>
        <dbReference type="Rhea" id="RHEA-COMP:9746"/>
        <dbReference type="ChEBI" id="CHEBI:15361"/>
        <dbReference type="ChEBI" id="CHEBI:29979"/>
        <dbReference type="ChEBI" id="CHEBI:58702"/>
        <dbReference type="ChEBI" id="CHEBI:64837"/>
        <dbReference type="EC" id="2.7.3.9"/>
    </reaction>
</comment>
<dbReference type="GO" id="GO:0016301">
    <property type="term" value="F:kinase activity"/>
    <property type="evidence" value="ECO:0007669"/>
    <property type="project" value="UniProtKB-KW"/>
</dbReference>
<dbReference type="NCBIfam" id="TIGR01417">
    <property type="entry name" value="PTS_I_fam"/>
    <property type="match status" value="1"/>
</dbReference>
<dbReference type="PROSITE" id="PS00742">
    <property type="entry name" value="PEP_ENZYMES_2"/>
    <property type="match status" value="1"/>
</dbReference>
<sequence>MMKDKKYKGIGASDGIATAKAFLLDKPIFKIDDSKISNVDQEISKVNAAIEASIKNIEHVKTIAIDKIGAEKAMVFDAHAQIANDPELKNEIISIIKDQKVNGAYAIDVVFKKTHDLFANMEDDYFKQRASDVEDVRTKILSFFLNIELPDLLAIKSEVIIVADDLTPSETALLDKKYVKGFATNIGGRTSHAAIMARTMEIPAVLGLKDITNAVDKNSMIALDGSTGDLVIEPSDLSVWNKKKEIFLKEKEELKKYINVKAKTLDGVEVDVVANIGKPEDADNLDSYGAEGIGLVRSEFLYMENSKWPTEEEQFNAYKYILEKQKNKLVIIRTLDIGGDKKLNYYQFPHEMNPFLGYRAIRFCLNNPEIFKTQIRALLRASAFGRMGIMFPMIATVDEFLKAKNIVEETKKELTKEKIAFDSKVLVGMMVEIPSSAFLTDKFAKYADFFSIGTNDLVQYTFAVDRMSENVSYLYQPNNPALLRAIKATIEGAAVHKKFVGMCGEMAGDIRSIPILLGLGGKGLDEFSMSASSILRSKKVIASLKHSECVELANKAIDCDTAEEVNNLVENFLQKKNLI</sequence>
<evidence type="ECO:0000256" key="10">
    <source>
        <dbReference type="ARBA" id="ARBA00022597"/>
    </source>
</evidence>
<dbReference type="Pfam" id="PF02896">
    <property type="entry name" value="PEP-utilizers_C"/>
    <property type="match status" value="1"/>
</dbReference>
<evidence type="ECO:0000256" key="12">
    <source>
        <dbReference type="ARBA" id="ARBA00022683"/>
    </source>
</evidence>
<evidence type="ECO:0000256" key="16">
    <source>
        <dbReference type="ARBA" id="ARBA00033235"/>
    </source>
</evidence>
<dbReference type="HOGENOM" id="CLU_007308_7_0_14"/>
<feature type="binding site" evidence="20">
    <location>
        <position position="432"/>
    </location>
    <ligand>
        <name>Mg(2+)</name>
        <dbReference type="ChEBI" id="CHEBI:18420"/>
    </ligand>
</feature>
<dbReference type="InterPro" id="IPR006318">
    <property type="entry name" value="PTS_EI-like"/>
</dbReference>
<dbReference type="SUPFAM" id="SSF52009">
    <property type="entry name" value="Phosphohistidine domain"/>
    <property type="match status" value="1"/>
</dbReference>
<feature type="domain" description="PEP-utilising enzyme mobile" evidence="21">
    <location>
        <begin position="156"/>
        <end position="228"/>
    </location>
</feature>
<feature type="binding site" evidence="19">
    <location>
        <begin position="455"/>
        <end position="456"/>
    </location>
    <ligand>
        <name>phosphoenolpyruvate</name>
        <dbReference type="ChEBI" id="CHEBI:58702"/>
    </ligand>
</feature>
<feature type="domain" description="PEP-utilising enzyme C-terminal" evidence="22">
    <location>
        <begin position="252"/>
        <end position="544"/>
    </location>
</feature>
<evidence type="ECO:0000259" key="23">
    <source>
        <dbReference type="Pfam" id="PF05524"/>
    </source>
</evidence>
<comment type="similarity">
    <text evidence="5 17">Belongs to the PEP-utilizing enzyme family.</text>
</comment>
<dbReference type="RefSeq" id="WP_011077368.1">
    <property type="nucleotide sequence ID" value="NC_004432.1"/>
</dbReference>
<dbReference type="Gene3D" id="3.50.30.10">
    <property type="entry name" value="Phosphohistidine domain"/>
    <property type="match status" value="1"/>
</dbReference>
<dbReference type="InterPro" id="IPR018274">
    <property type="entry name" value="PEP_util_AS"/>
</dbReference>
<feature type="binding site" evidence="19">
    <location>
        <position position="297"/>
    </location>
    <ligand>
        <name>phosphoenolpyruvate</name>
        <dbReference type="ChEBI" id="CHEBI:58702"/>
    </ligand>
</feature>
<keyword evidence="13 17" id="KW-0479">Metal-binding</keyword>
<dbReference type="eggNOG" id="COG1080">
    <property type="taxonomic scope" value="Bacteria"/>
</dbReference>
<evidence type="ECO:0000256" key="20">
    <source>
        <dbReference type="PIRSR" id="PIRSR000732-3"/>
    </source>
</evidence>
<dbReference type="Proteomes" id="UP000002522">
    <property type="component" value="Chromosome"/>
</dbReference>
<gene>
    <name evidence="24" type="ordered locus">MYPE5450</name>
</gene>
<dbReference type="InterPro" id="IPR024692">
    <property type="entry name" value="PTS_EI"/>
</dbReference>
<evidence type="ECO:0000256" key="15">
    <source>
        <dbReference type="ARBA" id="ARBA00022842"/>
    </source>
</evidence>
<evidence type="ECO:0000256" key="11">
    <source>
        <dbReference type="ARBA" id="ARBA00022679"/>
    </source>
</evidence>
<evidence type="ECO:0000256" key="17">
    <source>
        <dbReference type="PIRNR" id="PIRNR000732"/>
    </source>
</evidence>
<dbReference type="GO" id="GO:0046872">
    <property type="term" value="F:metal ion binding"/>
    <property type="evidence" value="ECO:0007669"/>
    <property type="project" value="UniProtKB-KW"/>
</dbReference>
<keyword evidence="8 17" id="KW-0813">Transport</keyword>
<evidence type="ECO:0000256" key="14">
    <source>
        <dbReference type="ARBA" id="ARBA00022777"/>
    </source>
</evidence>
<comment type="function">
    <text evidence="3 17">General (non sugar-specific) component of the phosphoenolpyruvate-dependent sugar phosphotransferase system (sugar PTS). This major carbohydrate active-transport system catalyzes the phosphorylation of incoming sugar substrates concomitantly with their translocation across the cell membrane. Enzyme I transfers the phosphoryl group from phosphoenolpyruvate (PEP) to the phosphoryl carrier protein (HPr).</text>
</comment>
<dbReference type="InterPro" id="IPR040442">
    <property type="entry name" value="Pyrv_kinase-like_dom_sf"/>
</dbReference>
<evidence type="ECO:0000256" key="1">
    <source>
        <dbReference type="ARBA" id="ARBA00000683"/>
    </source>
</evidence>
<dbReference type="FunCoup" id="Q8EVL8">
    <property type="interactions" value="184"/>
</dbReference>
<keyword evidence="9 17" id="KW-0963">Cytoplasm</keyword>
<comment type="cofactor">
    <cofactor evidence="2 17 20">
        <name>Mg(2+)</name>
        <dbReference type="ChEBI" id="CHEBI:18420"/>
    </cofactor>
</comment>
<evidence type="ECO:0000313" key="25">
    <source>
        <dbReference type="Proteomes" id="UP000002522"/>
    </source>
</evidence>
<dbReference type="InParanoid" id="Q8EVL8"/>
<dbReference type="PIRSF" id="PIRSF000732">
    <property type="entry name" value="PTS_enzyme_I"/>
    <property type="match status" value="1"/>
</dbReference>
<evidence type="ECO:0000256" key="9">
    <source>
        <dbReference type="ARBA" id="ARBA00022490"/>
    </source>
</evidence>
<evidence type="ECO:0000256" key="13">
    <source>
        <dbReference type="ARBA" id="ARBA00022723"/>
    </source>
</evidence>
<evidence type="ECO:0000256" key="2">
    <source>
        <dbReference type="ARBA" id="ARBA00001946"/>
    </source>
</evidence>
<dbReference type="InterPro" id="IPR023151">
    <property type="entry name" value="PEP_util_CS"/>
</dbReference>
<dbReference type="InterPro" id="IPR036618">
    <property type="entry name" value="PtsI_HPr-bd_sf"/>
</dbReference>
<dbReference type="KEGG" id="mpe:MYPE5450"/>
<keyword evidence="10 17" id="KW-0762">Sugar transport</keyword>
<dbReference type="SUPFAM" id="SSF47831">
    <property type="entry name" value="Enzyme I of the PEP:sugar phosphotransferase system HPr-binding (sub)domain"/>
    <property type="match status" value="1"/>
</dbReference>
<dbReference type="InterPro" id="IPR015813">
    <property type="entry name" value="Pyrv/PenolPyrv_kinase-like_dom"/>
</dbReference>
<organism evidence="24 25">
    <name type="scientific">Malacoplasma penetrans (strain HF-2)</name>
    <name type="common">Mycoplasma penetrans</name>
    <dbReference type="NCBI Taxonomy" id="272633"/>
    <lineage>
        <taxon>Bacteria</taxon>
        <taxon>Bacillati</taxon>
        <taxon>Mycoplasmatota</taxon>
        <taxon>Mycoplasmoidales</taxon>
        <taxon>Mycoplasmoidaceae</taxon>
        <taxon>Malacoplasma</taxon>
    </lineage>
</organism>
<dbReference type="Gene3D" id="3.20.20.60">
    <property type="entry name" value="Phosphoenolpyruvate-binding domains"/>
    <property type="match status" value="1"/>
</dbReference>